<accession>A0A4Y7PK52</accession>
<name>A0A4Y7PK52_9AGAM</name>
<feature type="signal peptide" evidence="1">
    <location>
        <begin position="1"/>
        <end position="19"/>
    </location>
</feature>
<dbReference type="Proteomes" id="UP000294933">
    <property type="component" value="Unassembled WGS sequence"/>
</dbReference>
<organism evidence="2 3">
    <name type="scientific">Rickenella mellea</name>
    <dbReference type="NCBI Taxonomy" id="50990"/>
    <lineage>
        <taxon>Eukaryota</taxon>
        <taxon>Fungi</taxon>
        <taxon>Dikarya</taxon>
        <taxon>Basidiomycota</taxon>
        <taxon>Agaricomycotina</taxon>
        <taxon>Agaricomycetes</taxon>
        <taxon>Hymenochaetales</taxon>
        <taxon>Rickenellaceae</taxon>
        <taxon>Rickenella</taxon>
    </lineage>
</organism>
<dbReference type="AlphaFoldDB" id="A0A4Y7PK52"/>
<sequence length="166" mass="17265">MKFTLLLAALLVGVSTVVGTPTTGPDPVKDLIVVSSSDNTTARYSVAAPSRVDQHLTHISACKPKIDRAFAVAAIDAWCNSIIGQFWPSGTAKNAMFTWLGSSMTMCVAGTTINGCSFTVDGNCNRLLRLPIDGCNTGGVNGKQGGFETDTCGQWTADPGSNGSCN</sequence>
<reference evidence="2 3" key="1">
    <citation type="submission" date="2018-06" db="EMBL/GenBank/DDBJ databases">
        <title>A transcriptomic atlas of mushroom development highlights an independent origin of complex multicellularity.</title>
        <authorList>
            <consortium name="DOE Joint Genome Institute"/>
            <person name="Krizsan K."/>
            <person name="Almasi E."/>
            <person name="Merenyi Z."/>
            <person name="Sahu N."/>
            <person name="Viragh M."/>
            <person name="Koszo T."/>
            <person name="Mondo S."/>
            <person name="Kiss B."/>
            <person name="Balint B."/>
            <person name="Kues U."/>
            <person name="Barry K."/>
            <person name="Hegedus J.C."/>
            <person name="Henrissat B."/>
            <person name="Johnson J."/>
            <person name="Lipzen A."/>
            <person name="Ohm R."/>
            <person name="Nagy I."/>
            <person name="Pangilinan J."/>
            <person name="Yan J."/>
            <person name="Xiong Y."/>
            <person name="Grigoriev I.V."/>
            <person name="Hibbett D.S."/>
            <person name="Nagy L.G."/>
        </authorList>
    </citation>
    <scope>NUCLEOTIDE SEQUENCE [LARGE SCALE GENOMIC DNA]</scope>
    <source>
        <strain evidence="2 3">SZMC22713</strain>
    </source>
</reference>
<evidence type="ECO:0000313" key="3">
    <source>
        <dbReference type="Proteomes" id="UP000294933"/>
    </source>
</evidence>
<evidence type="ECO:0008006" key="4">
    <source>
        <dbReference type="Google" id="ProtNLM"/>
    </source>
</evidence>
<dbReference type="STRING" id="50990.A0A4Y7PK52"/>
<feature type="chain" id="PRO_5021209527" description="Ecp2 effector protein domain-containing protein" evidence="1">
    <location>
        <begin position="20"/>
        <end position="166"/>
    </location>
</feature>
<protein>
    <recommendedName>
        <fullName evidence="4">Ecp2 effector protein domain-containing protein</fullName>
    </recommendedName>
</protein>
<keyword evidence="1" id="KW-0732">Signal</keyword>
<evidence type="ECO:0000256" key="1">
    <source>
        <dbReference type="SAM" id="SignalP"/>
    </source>
</evidence>
<dbReference type="OrthoDB" id="2888338at2759"/>
<gene>
    <name evidence="2" type="ORF">BD410DRAFT_902570</name>
</gene>
<proteinExistence type="predicted"/>
<dbReference type="EMBL" id="ML170274">
    <property type="protein sequence ID" value="TDL15468.1"/>
    <property type="molecule type" value="Genomic_DNA"/>
</dbReference>
<evidence type="ECO:0000313" key="2">
    <source>
        <dbReference type="EMBL" id="TDL15468.1"/>
    </source>
</evidence>
<dbReference type="VEuPathDB" id="FungiDB:BD410DRAFT_902570"/>
<keyword evidence="3" id="KW-1185">Reference proteome</keyword>